<evidence type="ECO:0000256" key="1">
    <source>
        <dbReference type="SAM" id="Phobius"/>
    </source>
</evidence>
<dbReference type="Proteomes" id="UP000009223">
    <property type="component" value="Chromosome"/>
</dbReference>
<evidence type="ECO:0000313" key="3">
    <source>
        <dbReference type="Proteomes" id="UP000009223"/>
    </source>
</evidence>
<keyword evidence="1" id="KW-0812">Transmembrane</keyword>
<proteinExistence type="predicted"/>
<dbReference type="RefSeq" id="WP_015708377.1">
    <property type="nucleotide sequence ID" value="NC_015578.1"/>
</dbReference>
<feature type="transmembrane region" description="Helical" evidence="1">
    <location>
        <begin position="6"/>
        <end position="30"/>
    </location>
</feature>
<keyword evidence="3" id="KW-1185">Reference proteome</keyword>
<protein>
    <submittedName>
        <fullName evidence="2">Uncharacterized protein</fullName>
    </submittedName>
</protein>
<evidence type="ECO:0000313" key="2">
    <source>
        <dbReference type="EMBL" id="AEF83538.1"/>
    </source>
</evidence>
<keyword evidence="1" id="KW-0472">Membrane</keyword>
<name>F5YM36_TREPZ</name>
<feature type="transmembrane region" description="Helical" evidence="1">
    <location>
        <begin position="42"/>
        <end position="66"/>
    </location>
</feature>
<dbReference type="STRING" id="545694.TREPR_1750"/>
<dbReference type="AlphaFoldDB" id="F5YM36"/>
<keyword evidence="1" id="KW-1133">Transmembrane helix</keyword>
<gene>
    <name evidence="2" type="ordered locus">TREPR_1750</name>
</gene>
<feature type="transmembrane region" description="Helical" evidence="1">
    <location>
        <begin position="72"/>
        <end position="93"/>
    </location>
</feature>
<accession>F5YM36</accession>
<organism evidence="2 3">
    <name type="scientific">Treponema primitia (strain ATCC BAA-887 / DSM 12427 / ZAS-2)</name>
    <dbReference type="NCBI Taxonomy" id="545694"/>
    <lineage>
        <taxon>Bacteria</taxon>
        <taxon>Pseudomonadati</taxon>
        <taxon>Spirochaetota</taxon>
        <taxon>Spirochaetia</taxon>
        <taxon>Spirochaetales</taxon>
        <taxon>Treponemataceae</taxon>
        <taxon>Treponema</taxon>
    </lineage>
</organism>
<feature type="transmembrane region" description="Helical" evidence="1">
    <location>
        <begin position="141"/>
        <end position="162"/>
    </location>
</feature>
<dbReference type="EMBL" id="CP001843">
    <property type="protein sequence ID" value="AEF83538.1"/>
    <property type="molecule type" value="Genomic_DNA"/>
</dbReference>
<dbReference type="eggNOG" id="ENOG5031FDW">
    <property type="taxonomic scope" value="Bacteria"/>
</dbReference>
<sequence length="209" mass="22546">MIALGALAIFSGLSLNLMLQTGLGLSDIIADRNDGKTFSPRQWIILFLTVLILWLFFTFILSAPAFGFLESFLLFPAVAAALTGLELLFDYLFSPGGRRWKQKKSGGAGGFPDLKFFSSLSSGNGLALGALLLTLRLALSFVEAVVLDLGFTLGCLVSVLILREIRKRSSLEAVPRVLRGSPLILISMGLLSLIFSSISAIFLRVLGVF</sequence>
<reference evidence="2 3" key="2">
    <citation type="journal article" date="2011" name="ISME J.">
        <title>RNA-seq reveals cooperative metabolic interactions between two termite-gut spirochete species in co-culture.</title>
        <authorList>
            <person name="Rosenthal A.Z."/>
            <person name="Matson E.G."/>
            <person name="Eldar A."/>
            <person name="Leadbetter J.R."/>
        </authorList>
    </citation>
    <scope>NUCLEOTIDE SEQUENCE [LARGE SCALE GENOMIC DNA]</scope>
    <source>
        <strain evidence="3">ATCC BAA-887 / DSM 12427 / ZAS-2</strain>
    </source>
</reference>
<feature type="transmembrane region" description="Helical" evidence="1">
    <location>
        <begin position="183"/>
        <end position="206"/>
    </location>
</feature>
<dbReference type="HOGENOM" id="CLU_1408182_0_0_12"/>
<dbReference type="OrthoDB" id="9908575at2"/>
<reference evidence="3" key="1">
    <citation type="submission" date="2009-12" db="EMBL/GenBank/DDBJ databases">
        <title>Complete sequence of Treponema primitia strain ZAS-2.</title>
        <authorList>
            <person name="Tetu S.G."/>
            <person name="Matson E."/>
            <person name="Ren Q."/>
            <person name="Seshadri R."/>
            <person name="Elbourne L."/>
            <person name="Hassan K.A."/>
            <person name="Durkin A."/>
            <person name="Radune D."/>
            <person name="Mohamoud Y."/>
            <person name="Shay R."/>
            <person name="Jin S."/>
            <person name="Zhang X."/>
            <person name="Lucey K."/>
            <person name="Ballor N.R."/>
            <person name="Ottesen E."/>
            <person name="Rosenthal R."/>
            <person name="Allen A."/>
            <person name="Leadbetter J.R."/>
            <person name="Paulsen I.T."/>
        </authorList>
    </citation>
    <scope>NUCLEOTIDE SEQUENCE [LARGE SCALE GENOMIC DNA]</scope>
    <source>
        <strain evidence="3">ATCC BAA-887 / DSM 12427 / ZAS-2</strain>
    </source>
</reference>
<dbReference type="KEGG" id="tpi:TREPR_1750"/>